<dbReference type="InterPro" id="IPR031872">
    <property type="entry name" value="NDC10_II"/>
</dbReference>
<dbReference type="AlphaFoldDB" id="A0A9P6U4H4"/>
<dbReference type="Pfam" id="PF16787">
    <property type="entry name" value="NDC10_II"/>
    <property type="match status" value="1"/>
</dbReference>
<reference evidence="2" key="1">
    <citation type="journal article" date="2020" name="Fungal Divers.">
        <title>Resolving the Mortierellaceae phylogeny through synthesis of multi-gene phylogenetics and phylogenomics.</title>
        <authorList>
            <person name="Vandepol N."/>
            <person name="Liber J."/>
            <person name="Desiro A."/>
            <person name="Na H."/>
            <person name="Kennedy M."/>
            <person name="Barry K."/>
            <person name="Grigoriev I.V."/>
            <person name="Miller A.N."/>
            <person name="O'Donnell K."/>
            <person name="Stajich J.E."/>
            <person name="Bonito G."/>
        </authorList>
    </citation>
    <scope>NUCLEOTIDE SEQUENCE</scope>
    <source>
        <strain evidence="2">KOD948</strain>
    </source>
</reference>
<organism evidence="2 3">
    <name type="scientific">Mortierella polycephala</name>
    <dbReference type="NCBI Taxonomy" id="41804"/>
    <lineage>
        <taxon>Eukaryota</taxon>
        <taxon>Fungi</taxon>
        <taxon>Fungi incertae sedis</taxon>
        <taxon>Mucoromycota</taxon>
        <taxon>Mortierellomycotina</taxon>
        <taxon>Mortierellomycetes</taxon>
        <taxon>Mortierellales</taxon>
        <taxon>Mortierellaceae</taxon>
        <taxon>Mortierella</taxon>
    </lineage>
</organism>
<evidence type="ECO:0000259" key="1">
    <source>
        <dbReference type="Pfam" id="PF16787"/>
    </source>
</evidence>
<dbReference type="Gene3D" id="1.10.443.20">
    <property type="entry name" value="Centromere DNA-binding protein complex CBF3 subunit, domain 2"/>
    <property type="match status" value="1"/>
</dbReference>
<name>A0A9P6U4H4_9FUNG</name>
<gene>
    <name evidence="2" type="ORF">BG011_002055</name>
</gene>
<dbReference type="OrthoDB" id="2377116at2759"/>
<protein>
    <recommendedName>
        <fullName evidence="1">Ndc10 domain-containing protein</fullName>
    </recommendedName>
</protein>
<evidence type="ECO:0000313" key="2">
    <source>
        <dbReference type="EMBL" id="KAG0260224.1"/>
    </source>
</evidence>
<sequence length="150" mass="16287">MLQGKANDGSCEQYGIAVRNSDVEMFPVGAFSFYFIDQFEIEGGPPGFAGLNHDWENLHLSCGGNSKKKISQSAHFKSSLNAQTHAGVSIPNKVTHRYRGSGARHAQAVGADSASIAQHGEWANQRLATHYPCKIPSDVAMRMTGFYNAK</sequence>
<dbReference type="Proteomes" id="UP000726737">
    <property type="component" value="Unassembled WGS sequence"/>
</dbReference>
<comment type="caution">
    <text evidence="2">The sequence shown here is derived from an EMBL/GenBank/DDBJ whole genome shotgun (WGS) entry which is preliminary data.</text>
</comment>
<feature type="domain" description="Ndc10" evidence="1">
    <location>
        <begin position="5"/>
        <end position="143"/>
    </location>
</feature>
<dbReference type="EMBL" id="JAAAJA010000161">
    <property type="protein sequence ID" value="KAG0260224.1"/>
    <property type="molecule type" value="Genomic_DNA"/>
</dbReference>
<keyword evidence="3" id="KW-1185">Reference proteome</keyword>
<proteinExistence type="predicted"/>
<accession>A0A9P6U4H4</accession>
<evidence type="ECO:0000313" key="3">
    <source>
        <dbReference type="Proteomes" id="UP000726737"/>
    </source>
</evidence>
<dbReference type="InterPro" id="IPR038279">
    <property type="entry name" value="Ndc10_dom2_sf"/>
</dbReference>
<dbReference type="GO" id="GO:0003677">
    <property type="term" value="F:DNA binding"/>
    <property type="evidence" value="ECO:0007669"/>
    <property type="project" value="InterPro"/>
</dbReference>